<dbReference type="Pfam" id="PF14684">
    <property type="entry name" value="Tricorn_C1"/>
    <property type="match status" value="1"/>
</dbReference>
<evidence type="ECO:0000313" key="3">
    <source>
        <dbReference type="Proteomes" id="UP000503540"/>
    </source>
</evidence>
<dbReference type="Pfam" id="PF03572">
    <property type="entry name" value="Peptidase_S41"/>
    <property type="match status" value="1"/>
</dbReference>
<name>A0A6G9Y8G1_9NOCA</name>
<dbReference type="SUPFAM" id="SSF52096">
    <property type="entry name" value="ClpP/crotonase"/>
    <property type="match status" value="1"/>
</dbReference>
<dbReference type="GO" id="GO:0008236">
    <property type="term" value="F:serine-type peptidase activity"/>
    <property type="evidence" value="ECO:0007669"/>
    <property type="project" value="InterPro"/>
</dbReference>
<gene>
    <name evidence="2" type="ORF">F5544_08265</name>
</gene>
<dbReference type="Gene3D" id="3.30.750.44">
    <property type="match status" value="1"/>
</dbReference>
<dbReference type="AlphaFoldDB" id="A0A6G9Y8G1"/>
<dbReference type="SMART" id="SM00245">
    <property type="entry name" value="TSPc"/>
    <property type="match status" value="1"/>
</dbReference>
<keyword evidence="3" id="KW-1185">Reference proteome</keyword>
<reference evidence="2 3" key="1">
    <citation type="journal article" date="2019" name="ACS Chem. Biol.">
        <title>Identification and Mobilization of a Cryptic Antibiotic Biosynthesis Gene Locus from a Human-Pathogenic Nocardia Isolate.</title>
        <authorList>
            <person name="Herisse M."/>
            <person name="Ishida K."/>
            <person name="Porter J.L."/>
            <person name="Howden B."/>
            <person name="Hertweck C."/>
            <person name="Stinear T.P."/>
            <person name="Pidot S.J."/>
        </authorList>
    </citation>
    <scope>NUCLEOTIDE SEQUENCE [LARGE SCALE GENOMIC DNA]</scope>
    <source>
        <strain evidence="2 3">AUSMDU00012717</strain>
    </source>
</reference>
<dbReference type="CDD" id="cd07563">
    <property type="entry name" value="Peptidase_S41_IRBP"/>
    <property type="match status" value="1"/>
</dbReference>
<evidence type="ECO:0000313" key="2">
    <source>
        <dbReference type="EMBL" id="QIS09555.1"/>
    </source>
</evidence>
<keyword evidence="2" id="KW-0645">Protease</keyword>
<evidence type="ECO:0000259" key="1">
    <source>
        <dbReference type="SMART" id="SM00245"/>
    </source>
</evidence>
<feature type="domain" description="Tail specific protease" evidence="1">
    <location>
        <begin position="234"/>
        <end position="435"/>
    </location>
</feature>
<dbReference type="InterPro" id="IPR005151">
    <property type="entry name" value="Tail-specific_protease"/>
</dbReference>
<dbReference type="KEGG" id="nah:F5544_08265"/>
<dbReference type="PANTHER" id="PTHR11261:SF3">
    <property type="entry name" value="RETINOL-BINDING PROTEIN 3"/>
    <property type="match status" value="1"/>
</dbReference>
<dbReference type="EMBL" id="CP046172">
    <property type="protein sequence ID" value="QIS09555.1"/>
    <property type="molecule type" value="Genomic_DNA"/>
</dbReference>
<dbReference type="Gene3D" id="3.90.226.10">
    <property type="entry name" value="2-enoyl-CoA Hydratase, Chain A, domain 1"/>
    <property type="match status" value="1"/>
</dbReference>
<keyword evidence="2" id="KW-0378">Hydrolase</keyword>
<accession>A0A6G9Y8G1</accession>
<dbReference type="InterPro" id="IPR028204">
    <property type="entry name" value="Tricorn_C1"/>
</dbReference>
<proteinExistence type="predicted"/>
<dbReference type="InterPro" id="IPR029045">
    <property type="entry name" value="ClpP/crotonase-like_dom_sf"/>
</dbReference>
<sequence length="459" mass="49487">MDGAAPMPDAGRMRMRHSRIAATLAVVLATGTACGGTADPGSGAPDGVWEVTDYGTVLDVRGDLLQTYQVTSISCLKGDAGTGPDHRFTLPGSDVYTVRPGAGPDRALLHVDGSPGDLALRRLPRLPEACDAPPPPAFDVFWQTFREHYPFFAMKGVDWQQVRDRFRERAVTADDPGLFAALRDMVAPLNDMHVMVSAGDLGRFTMVRPGTEMPTRDLDTKVREHIRRRDLGDQPFTEFAGGRIAFATLPGHPEYGYLRVSGFAGYTAAHTFAADSAELDRAMDAILTPGLLGRMRGLILDLRVNGGGADSLGLQLAGRLTDRAYFAYTKKTAGTDARTFSVEPGRTRYTGPVAILTGGSTVSAGETFTQAMMRRPGKTVRIGQPTQGVFSDVLERKLPGAGHDDWAFALPNEIFLTADGRAFDGTGIPPELAEPVFTDEEFAQDRDSAFDRAVAWFGS</sequence>
<organism evidence="2 3">
    <name type="scientific">Nocardia arthritidis</name>
    <dbReference type="NCBI Taxonomy" id="228602"/>
    <lineage>
        <taxon>Bacteria</taxon>
        <taxon>Bacillati</taxon>
        <taxon>Actinomycetota</taxon>
        <taxon>Actinomycetes</taxon>
        <taxon>Mycobacteriales</taxon>
        <taxon>Nocardiaceae</taxon>
        <taxon>Nocardia</taxon>
    </lineage>
</organism>
<dbReference type="GO" id="GO:0006508">
    <property type="term" value="P:proteolysis"/>
    <property type="evidence" value="ECO:0007669"/>
    <property type="project" value="UniProtKB-KW"/>
</dbReference>
<dbReference type="PANTHER" id="PTHR11261">
    <property type="entry name" value="INTERPHOTORECEPTOR RETINOID-BINDING PROTEIN"/>
    <property type="match status" value="1"/>
</dbReference>
<dbReference type="Proteomes" id="UP000503540">
    <property type="component" value="Chromosome"/>
</dbReference>
<protein>
    <submittedName>
        <fullName evidence="2">Protease</fullName>
    </submittedName>
</protein>